<evidence type="ECO:0000313" key="3">
    <source>
        <dbReference type="EMBL" id="SLM41296.1"/>
    </source>
</evidence>
<feature type="compositionally biased region" description="Basic and acidic residues" evidence="2">
    <location>
        <begin position="126"/>
        <end position="135"/>
    </location>
</feature>
<dbReference type="PANTHER" id="PTHR21531:SF0">
    <property type="entry name" value="PROTEIN LTV1 HOMOLOG"/>
    <property type="match status" value="1"/>
</dbReference>
<dbReference type="EMBL" id="FWEW01003821">
    <property type="protein sequence ID" value="SLM41296.1"/>
    <property type="molecule type" value="Genomic_DNA"/>
</dbReference>
<feature type="compositionally biased region" description="Polar residues" evidence="2">
    <location>
        <begin position="296"/>
        <end position="310"/>
    </location>
</feature>
<feature type="compositionally biased region" description="Low complexity" evidence="2">
    <location>
        <begin position="376"/>
        <end position="386"/>
    </location>
</feature>
<evidence type="ECO:0000313" key="4">
    <source>
        <dbReference type="Proteomes" id="UP000192927"/>
    </source>
</evidence>
<name>A0A1W5DDX5_9LECA</name>
<feature type="compositionally biased region" description="Basic and acidic residues" evidence="2">
    <location>
        <begin position="265"/>
        <end position="285"/>
    </location>
</feature>
<protein>
    <submittedName>
        <fullName evidence="3">Low-temperature viability protein ltv1</fullName>
    </submittedName>
</protein>
<feature type="compositionally biased region" description="Low complexity" evidence="2">
    <location>
        <begin position="320"/>
        <end position="331"/>
    </location>
</feature>
<dbReference type="GO" id="GO:0005829">
    <property type="term" value="C:cytosol"/>
    <property type="evidence" value="ECO:0007669"/>
    <property type="project" value="TreeGrafter"/>
</dbReference>
<evidence type="ECO:0000256" key="1">
    <source>
        <dbReference type="ARBA" id="ARBA00009078"/>
    </source>
</evidence>
<dbReference type="AlphaFoldDB" id="A0A1W5DDX5"/>
<dbReference type="Pfam" id="PF04180">
    <property type="entry name" value="LTV"/>
    <property type="match status" value="1"/>
</dbReference>
<feature type="region of interest" description="Disordered" evidence="2">
    <location>
        <begin position="218"/>
        <end position="331"/>
    </location>
</feature>
<dbReference type="GO" id="GO:0030688">
    <property type="term" value="C:preribosome, small subunit precursor"/>
    <property type="evidence" value="ECO:0007669"/>
    <property type="project" value="TreeGrafter"/>
</dbReference>
<reference evidence="4" key="1">
    <citation type="submission" date="2017-03" db="EMBL/GenBank/DDBJ databases">
        <authorList>
            <person name="Sharma R."/>
            <person name="Thines M."/>
        </authorList>
    </citation>
    <scope>NUCLEOTIDE SEQUENCE [LARGE SCALE GENOMIC DNA]</scope>
</reference>
<comment type="similarity">
    <text evidence="1">Belongs to the LTV1 family.</text>
</comment>
<evidence type="ECO:0000256" key="2">
    <source>
        <dbReference type="SAM" id="MobiDB-lite"/>
    </source>
</evidence>
<feature type="region of interest" description="Disordered" evidence="2">
    <location>
        <begin position="352"/>
        <end position="390"/>
    </location>
</feature>
<dbReference type="Proteomes" id="UP000192927">
    <property type="component" value="Unassembled WGS sequence"/>
</dbReference>
<feature type="region of interest" description="Disordered" evidence="2">
    <location>
        <begin position="126"/>
        <end position="178"/>
    </location>
</feature>
<feature type="compositionally biased region" description="Acidic residues" evidence="2">
    <location>
        <begin position="352"/>
        <end position="366"/>
    </location>
</feature>
<feature type="compositionally biased region" description="Basic and acidic residues" evidence="2">
    <location>
        <begin position="238"/>
        <end position="249"/>
    </location>
</feature>
<sequence>MARKKWIDKSTATTFAVVHREQNDPRIHDASSSSVVFQEVATPQSHKIKNRTDLESELGSDIAAGHVRDNEGEAAEYGVYFDDTEYDYMQHMRDLGGSGGEAYFVEAKVKGKGKGKMSLEDALKEASLDDGKSDAGKLSSQQQQLLDEDVLPSKNLKRQTYQDQQDLPDALAGLQPDMDPRLREVLEALEDEAYVDDEEDIFGELANDREELSLEEFEDMRFFENEAAGGDDGWESDDTAKPSREHKDGPMPPAPSDENTSLDDGPDHGDGDWMKEFSKFKLAEKSKKHAPKPPTSELQSSVMTGASMTSNRRKKRKGAMTSSTGYSMTSSSLFRTEGLTLLDSRFDKIEEQYAEDDLPDDIDDDASVMTGMTGKSSIASSQASQAPPLRSDFDSIMDEFLGGYSMSGKKRVKKGGYQTGLEQLDEVRKGLGPARLKSQTTQKI</sequence>
<accession>A0A1W5DDX5</accession>
<dbReference type="GO" id="GO:0000056">
    <property type="term" value="P:ribosomal small subunit export from nucleus"/>
    <property type="evidence" value="ECO:0007669"/>
    <property type="project" value="TreeGrafter"/>
</dbReference>
<dbReference type="GO" id="GO:0042274">
    <property type="term" value="P:ribosomal small subunit biogenesis"/>
    <property type="evidence" value="ECO:0007669"/>
    <property type="project" value="InterPro"/>
</dbReference>
<organism evidence="3 4">
    <name type="scientific">Lasallia pustulata</name>
    <dbReference type="NCBI Taxonomy" id="136370"/>
    <lineage>
        <taxon>Eukaryota</taxon>
        <taxon>Fungi</taxon>
        <taxon>Dikarya</taxon>
        <taxon>Ascomycota</taxon>
        <taxon>Pezizomycotina</taxon>
        <taxon>Lecanoromycetes</taxon>
        <taxon>OSLEUM clade</taxon>
        <taxon>Umbilicariomycetidae</taxon>
        <taxon>Umbilicariales</taxon>
        <taxon>Umbilicariaceae</taxon>
        <taxon>Lasallia</taxon>
    </lineage>
</organism>
<dbReference type="GO" id="GO:0005634">
    <property type="term" value="C:nucleus"/>
    <property type="evidence" value="ECO:0007669"/>
    <property type="project" value="TreeGrafter"/>
</dbReference>
<dbReference type="InterPro" id="IPR007307">
    <property type="entry name" value="Ltv1"/>
</dbReference>
<keyword evidence="4" id="KW-1185">Reference proteome</keyword>
<dbReference type="PANTHER" id="PTHR21531">
    <property type="entry name" value="LOW-TEMPERATURE VIABILITY PROTEIN LTV1-RELATED"/>
    <property type="match status" value="1"/>
</dbReference>
<proteinExistence type="inferred from homology"/>